<accession>A0A8S1LVF1</accession>
<dbReference type="Proteomes" id="UP000692954">
    <property type="component" value="Unassembled WGS sequence"/>
</dbReference>
<dbReference type="CDD" id="cd00200">
    <property type="entry name" value="WD40"/>
    <property type="match status" value="1"/>
</dbReference>
<dbReference type="PROSITE" id="PS50082">
    <property type="entry name" value="WD_REPEATS_2"/>
    <property type="match status" value="5"/>
</dbReference>
<dbReference type="OrthoDB" id="10261470at2759"/>
<evidence type="ECO:0000313" key="17">
    <source>
        <dbReference type="EMBL" id="CAD8068776.1"/>
    </source>
</evidence>
<organism evidence="17 18">
    <name type="scientific">Paramecium sonneborni</name>
    <dbReference type="NCBI Taxonomy" id="65129"/>
    <lineage>
        <taxon>Eukaryota</taxon>
        <taxon>Sar</taxon>
        <taxon>Alveolata</taxon>
        <taxon>Ciliophora</taxon>
        <taxon>Intramacronucleata</taxon>
        <taxon>Oligohymenophorea</taxon>
        <taxon>Peniculida</taxon>
        <taxon>Parameciidae</taxon>
        <taxon>Paramecium</taxon>
    </lineage>
</organism>
<dbReference type="PANTHER" id="PTHR19876:SF1">
    <property type="entry name" value="COATOMER SUBUNIT ALPHA"/>
    <property type="match status" value="1"/>
</dbReference>
<keyword evidence="7" id="KW-0931">ER-Golgi transport</keyword>
<evidence type="ECO:0000256" key="10">
    <source>
        <dbReference type="ARBA" id="ARBA00023136"/>
    </source>
</evidence>
<comment type="function">
    <text evidence="11">The coatomer is a cytosolic protein complex that binds to dilysine motifs and reversibly associates with Golgi non-clathrin-coated vesicles, which further mediate biosynthetic protein transport from the ER, via the Golgi up to the trans Golgi network. Coatomer complex is required for budding from Golgi membranes, and is essential for the retrograde Golgi-to-ER transport of dilysine-tagged proteins.</text>
</comment>
<proteinExistence type="predicted"/>
<feature type="repeat" description="WD" evidence="13">
    <location>
        <begin position="129"/>
        <end position="161"/>
    </location>
</feature>
<protein>
    <recommendedName>
        <fullName evidence="12">Beta'-coat protein</fullName>
    </recommendedName>
</protein>
<comment type="subcellular location">
    <subcellularLocation>
        <location evidence="2">Cytoplasm</location>
    </subcellularLocation>
    <subcellularLocation>
        <location evidence="1">Golgi apparatus membrane</location>
        <topology evidence="1">Peripheral membrane protein</topology>
        <orientation evidence="1">Cytoplasmic side</orientation>
    </subcellularLocation>
</comment>
<dbReference type="GO" id="GO:0006888">
    <property type="term" value="P:endoplasmic reticulum to Golgi vesicle-mediated transport"/>
    <property type="evidence" value="ECO:0007669"/>
    <property type="project" value="TreeGrafter"/>
</dbReference>
<dbReference type="PROSITE" id="PS50294">
    <property type="entry name" value="WD_REPEATS_REGION"/>
    <property type="match status" value="5"/>
</dbReference>
<evidence type="ECO:0000313" key="18">
    <source>
        <dbReference type="Proteomes" id="UP000692954"/>
    </source>
</evidence>
<dbReference type="GO" id="GO:0006890">
    <property type="term" value="P:retrograde vesicle-mediated transport, Golgi to endoplasmic reticulum"/>
    <property type="evidence" value="ECO:0007669"/>
    <property type="project" value="TreeGrafter"/>
</dbReference>
<dbReference type="FunFam" id="1.25.40.470:FF:000002">
    <property type="entry name" value="Coatomer subunit alpha"/>
    <property type="match status" value="1"/>
</dbReference>
<comment type="caution">
    <text evidence="17">The sequence shown here is derived from an EMBL/GenBank/DDBJ whole genome shotgun (WGS) entry which is preliminary data.</text>
</comment>
<evidence type="ECO:0000256" key="6">
    <source>
        <dbReference type="ARBA" id="ARBA00022737"/>
    </source>
</evidence>
<evidence type="ECO:0000259" key="14">
    <source>
        <dbReference type="Pfam" id="PF04053"/>
    </source>
</evidence>
<dbReference type="InterPro" id="IPR056176">
    <property type="entry name" value="TPR_COPA_B"/>
</dbReference>
<dbReference type="GO" id="GO:0006891">
    <property type="term" value="P:intra-Golgi vesicle-mediated transport"/>
    <property type="evidence" value="ECO:0007669"/>
    <property type="project" value="TreeGrafter"/>
</dbReference>
<evidence type="ECO:0000259" key="15">
    <source>
        <dbReference type="Pfam" id="PF06957"/>
    </source>
</evidence>
<dbReference type="GO" id="GO:0000139">
    <property type="term" value="C:Golgi membrane"/>
    <property type="evidence" value="ECO:0007669"/>
    <property type="project" value="UniProtKB-SubCell"/>
</dbReference>
<evidence type="ECO:0000256" key="12">
    <source>
        <dbReference type="ARBA" id="ARBA00032920"/>
    </source>
</evidence>
<dbReference type="InterPro" id="IPR006692">
    <property type="entry name" value="Beta-prop_COPA/B_2nd"/>
</dbReference>
<dbReference type="Pfam" id="PF06957">
    <property type="entry name" value="COPI_C"/>
    <property type="match status" value="1"/>
</dbReference>
<dbReference type="InterPro" id="IPR001680">
    <property type="entry name" value="WD40_rpt"/>
</dbReference>
<evidence type="ECO:0000256" key="11">
    <source>
        <dbReference type="ARBA" id="ARBA00025536"/>
    </source>
</evidence>
<keyword evidence="10" id="KW-0472">Membrane</keyword>
<dbReference type="InterPro" id="IPR010714">
    <property type="entry name" value="Coatomer_asu_C"/>
</dbReference>
<dbReference type="Pfam" id="PF04053">
    <property type="entry name" value="B-prop_COPA_B_2nd"/>
    <property type="match status" value="1"/>
</dbReference>
<name>A0A8S1LVF1_9CILI</name>
<feature type="repeat" description="WD" evidence="13">
    <location>
        <begin position="47"/>
        <end position="88"/>
    </location>
</feature>
<evidence type="ECO:0000256" key="4">
    <source>
        <dbReference type="ARBA" id="ARBA00022490"/>
    </source>
</evidence>
<evidence type="ECO:0000256" key="1">
    <source>
        <dbReference type="ARBA" id="ARBA00004255"/>
    </source>
</evidence>
<evidence type="ECO:0000256" key="13">
    <source>
        <dbReference type="PROSITE-ProRule" id="PRU00221"/>
    </source>
</evidence>
<feature type="domain" description="COPA/B second beta-propeller" evidence="14">
    <location>
        <begin position="414"/>
        <end position="579"/>
    </location>
</feature>
<dbReference type="Pfam" id="PF23953">
    <property type="entry name" value="TPR_COPA_B"/>
    <property type="match status" value="1"/>
</dbReference>
<evidence type="ECO:0000256" key="7">
    <source>
        <dbReference type="ARBA" id="ARBA00022892"/>
    </source>
</evidence>
<dbReference type="PANTHER" id="PTHR19876">
    <property type="entry name" value="COATOMER"/>
    <property type="match status" value="1"/>
</dbReference>
<dbReference type="FunFam" id="2.130.10.10:FF:000016">
    <property type="entry name" value="Coatomer alpha subunit, putative"/>
    <property type="match status" value="1"/>
</dbReference>
<keyword evidence="5 13" id="KW-0853">WD repeat</keyword>
<dbReference type="GO" id="GO:0030126">
    <property type="term" value="C:COPI vesicle coat"/>
    <property type="evidence" value="ECO:0007669"/>
    <property type="project" value="InterPro"/>
</dbReference>
<dbReference type="InterPro" id="IPR050844">
    <property type="entry name" value="Coatomer_complex_subunit"/>
</dbReference>
<keyword evidence="9" id="KW-0333">Golgi apparatus</keyword>
<reference evidence="17" key="1">
    <citation type="submission" date="2021-01" db="EMBL/GenBank/DDBJ databases">
        <authorList>
            <consortium name="Genoscope - CEA"/>
            <person name="William W."/>
        </authorList>
    </citation>
    <scope>NUCLEOTIDE SEQUENCE</scope>
</reference>
<dbReference type="Pfam" id="PF00400">
    <property type="entry name" value="WD40"/>
    <property type="match status" value="6"/>
</dbReference>
<feature type="repeat" description="WD" evidence="13">
    <location>
        <begin position="190"/>
        <end position="231"/>
    </location>
</feature>
<dbReference type="AlphaFoldDB" id="A0A8S1LVF1"/>
<evidence type="ECO:0000256" key="9">
    <source>
        <dbReference type="ARBA" id="ARBA00023034"/>
    </source>
</evidence>
<evidence type="ECO:0000256" key="8">
    <source>
        <dbReference type="ARBA" id="ARBA00022927"/>
    </source>
</evidence>
<evidence type="ECO:0000256" key="2">
    <source>
        <dbReference type="ARBA" id="ARBA00004496"/>
    </source>
</evidence>
<feature type="repeat" description="WD" evidence="13">
    <location>
        <begin position="234"/>
        <end position="275"/>
    </location>
</feature>
<gene>
    <name evidence="17" type="ORF">PSON_ATCC_30995.1.T0240348</name>
</gene>
<keyword evidence="6" id="KW-0677">Repeat</keyword>
<dbReference type="GO" id="GO:0005198">
    <property type="term" value="F:structural molecule activity"/>
    <property type="evidence" value="ECO:0007669"/>
    <property type="project" value="InterPro"/>
</dbReference>
<evidence type="ECO:0000256" key="5">
    <source>
        <dbReference type="ARBA" id="ARBA00022574"/>
    </source>
</evidence>
<keyword evidence="3" id="KW-0813">Transport</keyword>
<feature type="domain" description="COPA/B TPR" evidence="16">
    <location>
        <begin position="603"/>
        <end position="723"/>
    </location>
</feature>
<evidence type="ECO:0000259" key="16">
    <source>
        <dbReference type="Pfam" id="PF23953"/>
    </source>
</evidence>
<dbReference type="SMART" id="SM00320">
    <property type="entry name" value="WD40"/>
    <property type="match status" value="7"/>
</dbReference>
<feature type="domain" description="Coatomer alpha subunit C-terminal" evidence="15">
    <location>
        <begin position="877"/>
        <end position="1147"/>
    </location>
</feature>
<keyword evidence="18" id="KW-1185">Reference proteome</keyword>
<evidence type="ECO:0000256" key="3">
    <source>
        <dbReference type="ARBA" id="ARBA00022448"/>
    </source>
</evidence>
<keyword evidence="8" id="KW-0653">Protein transport</keyword>
<sequence>MFVKFERHSDRVKSVSFHPHRPWVLSALHSGVIELIDYRIKKRIGTYEDHQGAVRSVQFHPQLNLFCSGGDDYTVRVWNFKQCQFVLKGHLDYVRCVTFHPINPWVLSGSDDQTARVWNYQSRQTIAILTGHTHYIMSCHFHPTQDFIVTCSLDQTARLWNYGVLKQRYAQKKNQEYVLSGAEVQVIAIIDGHKDQLNWCAFHKSEPLIITSGDDKNIKIWKYNENKAWEFDSLTGHTNNVCCAEFHSKGDVIISDSEDHTIRIWDTTTRKQIALYENKHYDRYWIVSCHSNNYYFACGSDTMLQVFTLHKDRVPILLVNEKYLCIAEQKILKVIELNSGQSSTIKDISTLITPTPNILEDNIESIQYNSYDTQKTQLMIRCIRSLKEPNKLKRHLLILFQTQKTDSGVKQFYSKSACFIGKNKIARINLESQIELYNYETDAVSIIDDKLSSKLFPAPGGKLLIYRDGINSHLELFDPLSKQPLNTVEYSNAKYAQYHDSYLIVQGKLQLTILTKQLSKLIEVQEQINIKSFIWVNNFIIYTTKSQIKYLLLNGDSGVLKSTENILYLAKGEEQQENKLKLIALDNTAQYITQILDIQEPLFKIAILNKDLNAIYKFVENNQNEAVLSYLYSKRLASVALKLVKDKQAKFSLSLDSGNLEQAYKAAIEIKDSILFEQLRSEALRQGNNLLVDVCDQQLDQFDRLAFLYLCTGNLDKLEKLQSIQPNYLYQSQVLKFKSIKQNLPKLSQIIEYLNGKNQKLDKNQQETIEWIQSLGGSQVLIPPNPIMKYRNDPWPLYQMNEQDIINLEVTEETVVPQDIFTIQKQVIEESQVEDQINNEGQWGLDDEPEEEFFEPKIIEPKDKSIDEQAFRGMYLESQGELAIKYFASGDYETGLKLLKQQINLNNPQQLLKQLIDVTNFQVLSSIPYLSNSTLPVKLNRLNEIKTLIKQGYKFTTDAKFGEVSNCFQQVLQKLLLTDFETNQVDEIKKYINISRNYMIAMRCDALKKESNALEMACKMATIELQPSHRILTLRQALSISYKQKNFITCQSIAKKLIELLKNDNTQKPEVLQNAQKYEKASLQQNTNAIQIDFNENWLNEQPIYSVNTLKNLSNYKTCPYDGSTYENDYSSICLFCGLCLVGKAPGLKNLQQS</sequence>
<feature type="repeat" description="WD" evidence="13">
    <location>
        <begin position="87"/>
        <end position="128"/>
    </location>
</feature>
<dbReference type="EMBL" id="CAJJDN010000024">
    <property type="protein sequence ID" value="CAD8068776.1"/>
    <property type="molecule type" value="Genomic_DNA"/>
</dbReference>
<dbReference type="GO" id="GO:0006886">
    <property type="term" value="P:intracellular protein transport"/>
    <property type="evidence" value="ECO:0007669"/>
    <property type="project" value="InterPro"/>
</dbReference>
<keyword evidence="4" id="KW-0963">Cytoplasm</keyword>